<dbReference type="SUPFAM" id="SSF81383">
    <property type="entry name" value="F-box domain"/>
    <property type="match status" value="1"/>
</dbReference>
<gene>
    <name evidence="2" type="ORF">A2U01_0003010</name>
</gene>
<dbReference type="PANTHER" id="PTHR39741">
    <property type="entry name" value="F-BOX DOMAIN CONTAINING PROTEIN, EXPRESSED"/>
    <property type="match status" value="1"/>
</dbReference>
<dbReference type="AlphaFoldDB" id="A0A392M4B2"/>
<dbReference type="InterPro" id="IPR001810">
    <property type="entry name" value="F-box_dom"/>
</dbReference>
<organism evidence="2 3">
    <name type="scientific">Trifolium medium</name>
    <dbReference type="NCBI Taxonomy" id="97028"/>
    <lineage>
        <taxon>Eukaryota</taxon>
        <taxon>Viridiplantae</taxon>
        <taxon>Streptophyta</taxon>
        <taxon>Embryophyta</taxon>
        <taxon>Tracheophyta</taxon>
        <taxon>Spermatophyta</taxon>
        <taxon>Magnoliopsida</taxon>
        <taxon>eudicotyledons</taxon>
        <taxon>Gunneridae</taxon>
        <taxon>Pentapetalae</taxon>
        <taxon>rosids</taxon>
        <taxon>fabids</taxon>
        <taxon>Fabales</taxon>
        <taxon>Fabaceae</taxon>
        <taxon>Papilionoideae</taxon>
        <taxon>50 kb inversion clade</taxon>
        <taxon>NPAAA clade</taxon>
        <taxon>Hologalegina</taxon>
        <taxon>IRL clade</taxon>
        <taxon>Trifolieae</taxon>
        <taxon>Trifolium</taxon>
    </lineage>
</organism>
<name>A0A392M4B2_9FABA</name>
<dbReference type="Proteomes" id="UP000265520">
    <property type="component" value="Unassembled WGS sequence"/>
</dbReference>
<dbReference type="Pfam" id="PF12937">
    <property type="entry name" value="F-box-like"/>
    <property type="match status" value="1"/>
</dbReference>
<sequence length="184" mass="21104">MSIMKTNMDFIQWLGHDLSMKVFSFLDDSRDLIRVSAVCSSWGDFVIENDLCKKLCLKIVPEVSGVVFSIEVENVIKPDNDMLERYYTDWEFLKRNHKVYARLAFGLTPMRNNCVSKHICVACPNNDMEEGIVNILEPRDKTEVGPSYWPSKGKSDPSVTETELYKLCSKICLVTEIHVQPFKG</sequence>
<evidence type="ECO:0000313" key="2">
    <source>
        <dbReference type="EMBL" id="MCH82210.1"/>
    </source>
</evidence>
<dbReference type="InterPro" id="IPR036047">
    <property type="entry name" value="F-box-like_dom_sf"/>
</dbReference>
<dbReference type="InterPro" id="IPR055336">
    <property type="entry name" value="At4g00755-like"/>
</dbReference>
<protein>
    <submittedName>
        <fullName evidence="2">F-box protein</fullName>
    </submittedName>
</protein>
<comment type="caution">
    <text evidence="2">The sequence shown here is derived from an EMBL/GenBank/DDBJ whole genome shotgun (WGS) entry which is preliminary data.</text>
</comment>
<dbReference type="PANTHER" id="PTHR39741:SF2">
    <property type="entry name" value="F-BOX DOMAIN-CONTAINING PROTEIN"/>
    <property type="match status" value="1"/>
</dbReference>
<feature type="domain" description="F-box" evidence="1">
    <location>
        <begin position="17"/>
        <end position="57"/>
    </location>
</feature>
<evidence type="ECO:0000259" key="1">
    <source>
        <dbReference type="Pfam" id="PF12937"/>
    </source>
</evidence>
<evidence type="ECO:0000313" key="3">
    <source>
        <dbReference type="Proteomes" id="UP000265520"/>
    </source>
</evidence>
<reference evidence="2 3" key="1">
    <citation type="journal article" date="2018" name="Front. Plant Sci.">
        <title>Red Clover (Trifolium pratense) and Zigzag Clover (T. medium) - A Picture of Genomic Similarities and Differences.</title>
        <authorList>
            <person name="Dluhosova J."/>
            <person name="Istvanek J."/>
            <person name="Nedelnik J."/>
            <person name="Repkova J."/>
        </authorList>
    </citation>
    <scope>NUCLEOTIDE SEQUENCE [LARGE SCALE GENOMIC DNA]</scope>
    <source>
        <strain evidence="3">cv. 10/8</strain>
        <tissue evidence="2">Leaf</tissue>
    </source>
</reference>
<proteinExistence type="predicted"/>
<accession>A0A392M4B2</accession>
<dbReference type="EMBL" id="LXQA010003362">
    <property type="protein sequence ID" value="MCH82210.1"/>
    <property type="molecule type" value="Genomic_DNA"/>
</dbReference>
<dbReference type="Gene3D" id="1.20.1280.50">
    <property type="match status" value="1"/>
</dbReference>
<keyword evidence="3" id="KW-1185">Reference proteome</keyword>